<reference evidence="5 6" key="1">
    <citation type="submission" date="2019-04" db="EMBL/GenBank/DDBJ databases">
        <title>High contiguity whole genome sequence and gene annotation resource for two Venturia nashicola isolates.</title>
        <authorList>
            <person name="Prokchorchik M."/>
            <person name="Won K."/>
            <person name="Lee Y."/>
            <person name="Choi E.D."/>
            <person name="Segonzac C."/>
            <person name="Sohn K.H."/>
        </authorList>
    </citation>
    <scope>NUCLEOTIDE SEQUENCE [LARGE SCALE GENOMIC DNA]</scope>
    <source>
        <strain evidence="5 6">PRI2</strain>
    </source>
</reference>
<gene>
    <name evidence="5" type="ORF">E6O75_ATG03475</name>
</gene>
<dbReference type="STRING" id="86259.A0A4Z1PRB9"/>
<evidence type="ECO:0000259" key="2">
    <source>
        <dbReference type="Pfam" id="PF11707"/>
    </source>
</evidence>
<organism evidence="5 6">
    <name type="scientific">Venturia nashicola</name>
    <dbReference type="NCBI Taxonomy" id="86259"/>
    <lineage>
        <taxon>Eukaryota</taxon>
        <taxon>Fungi</taxon>
        <taxon>Dikarya</taxon>
        <taxon>Ascomycota</taxon>
        <taxon>Pezizomycotina</taxon>
        <taxon>Dothideomycetes</taxon>
        <taxon>Pleosporomycetidae</taxon>
        <taxon>Venturiales</taxon>
        <taxon>Venturiaceae</taxon>
        <taxon>Venturia</taxon>
    </lineage>
</organism>
<dbReference type="InterPro" id="IPR032436">
    <property type="entry name" value="URB1_C"/>
</dbReference>
<feature type="region of interest" description="Disordered" evidence="1">
    <location>
        <begin position="1"/>
        <end position="31"/>
    </location>
</feature>
<proteinExistence type="predicted"/>
<dbReference type="InterPro" id="IPR059018">
    <property type="entry name" value="HEAT_URB1"/>
</dbReference>
<feature type="domain" description="URB1 N-terminal" evidence="2">
    <location>
        <begin position="106"/>
        <end position="458"/>
    </location>
</feature>
<evidence type="ECO:0000313" key="5">
    <source>
        <dbReference type="EMBL" id="TID25612.1"/>
    </source>
</evidence>
<sequence length="1162" mass="130972">MLKRERPYDSALSQPGHVKRPRIQQQQPAEEPIEEIISSRHLQDILYFDQNIDRAIKTIRIFKSFLDSILYSQDQHDVPRKRAILLEYLESQKPREIDEETVFLPNFMQTWSFAATANSDKLSSATTSILALLVKVLSNHIDFREYGLLLCKTILQQSQLRLLARGLSASKSKEYVIAPCIRLLTELVVYDGGTLARQVYAKRDLTFDTRILARNLALRKMQSQEAEDIKRKPSVRTTAIRYLLASFKFQNEGAKADMLKQANVMRALIDGIELDPSPIIREIVYSLTTYVINDPAVPRRNKSYVFNDRNLYSLCQLYRVDLAEEGTLEDRKPLMEVVHEMMVTVCTSSEVGVVKQSGWYPPNEDDVPIEEPAAATGTIIDLGLDALDWDSKFMSNIPIRNWSLGEFILTLRPYAFDLERQLLNSIFEAAPELVAWFFVKIAPNFTFTPKLTATWIGYAAFVYSAVQLPIPHLYNRMSHLPPPVPIVIESILPRPLTQKVLRQCTSNSSDLIKFFAVRIITVAFQKLRDVIAMFRDNSKNGGKLWEQAIEKLVAEFGRRCPAMKEITMLYSTLKNSTAESHMQREAVARLICLYYEVTPQVALDEKFDVSVPLASALQNVEEDMGTLDEKELRLLELSHLVKIAHWSPSMSWWSKPKALKFSPFMTLLRLLVRAPESSTEIKPLVASIIKDCGALQTETEIPALDALIISLADGPDFAASDATLQFLDDCFKRVSQKPIKYEDDKDALLRSNAKMSDGPISLLRMTLLEQSPFFEKELPEHVANFHIWSDRLRIVLAAIGEPDVTGSSKSAKVTTFATPDQATSIQTSIAELKIMAKNSEVEKPAQVTVIETAPETTAITPLNLTPFLPPLEDTKNTALMKWSRKDIVAAVEEGDIASLIMNLTSPHHSIRIQTLTALRTFINQLQLPSCTYPEKEQLYILLSELLETAQPILEAGKQFSGLATCWAGMAVGVVSEPTSVMYPKVCDFLMLRPKWRVSKMAEYWTEKIILKSPEDENEGAYYRELIWLLNWLYEGLRTEADVDTLRKTTVLEKVFATFLSPALGNGNGAKVFELVQDGPRLEREASLQGKIRPLVLRIVCRIVAVGGATTLVTRTGILAWLGEVKSMSWVGEEGIVFLEGLKNVIVEKADIVRVGEWSGGTI</sequence>
<dbReference type="InterPro" id="IPR016024">
    <property type="entry name" value="ARM-type_fold"/>
</dbReference>
<dbReference type="GO" id="GO:0005730">
    <property type="term" value="C:nucleolus"/>
    <property type="evidence" value="ECO:0007669"/>
    <property type="project" value="TreeGrafter"/>
</dbReference>
<protein>
    <submittedName>
        <fullName evidence="5">Ribosome biogenesis protein urb1</fullName>
    </submittedName>
</protein>
<dbReference type="Proteomes" id="UP000298493">
    <property type="component" value="Unassembled WGS sequence"/>
</dbReference>
<accession>A0A4Z1PRB9</accession>
<dbReference type="InterPro" id="IPR039844">
    <property type="entry name" value="URB1"/>
</dbReference>
<feature type="domain" description="URB1 C-terminal" evidence="3">
    <location>
        <begin position="897"/>
        <end position="1120"/>
    </location>
</feature>
<dbReference type="AlphaFoldDB" id="A0A4Z1PRB9"/>
<feature type="domain" description="URB1 central HEAT repeat" evidence="4">
    <location>
        <begin position="647"/>
        <end position="804"/>
    </location>
</feature>
<comment type="caution">
    <text evidence="5">The sequence shown here is derived from an EMBL/GenBank/DDBJ whole genome shotgun (WGS) entry which is preliminary data.</text>
</comment>
<dbReference type="PANTHER" id="PTHR13500">
    <property type="entry name" value="NUCLEOLAR PRERIBOSOMAL-ASSOCIATED PROTEIN 1"/>
    <property type="match status" value="1"/>
</dbReference>
<dbReference type="PANTHER" id="PTHR13500:SF0">
    <property type="entry name" value="NUCLEOLAR PRE-RIBOSOMAL-ASSOCIATED PROTEIN 1"/>
    <property type="match status" value="1"/>
</dbReference>
<evidence type="ECO:0000259" key="3">
    <source>
        <dbReference type="Pfam" id="PF16201"/>
    </source>
</evidence>
<dbReference type="Pfam" id="PF11707">
    <property type="entry name" value="Npa1"/>
    <property type="match status" value="1"/>
</dbReference>
<name>A0A4Z1PRB9_9PEZI</name>
<dbReference type="InterPro" id="IPR021714">
    <property type="entry name" value="URB1_N"/>
</dbReference>
<dbReference type="GO" id="GO:0000466">
    <property type="term" value="P:maturation of 5.8S rRNA from tricistronic rRNA transcript (SSU-rRNA, 5.8S rRNA, LSU-rRNA)"/>
    <property type="evidence" value="ECO:0007669"/>
    <property type="project" value="TreeGrafter"/>
</dbReference>
<evidence type="ECO:0000313" key="6">
    <source>
        <dbReference type="Proteomes" id="UP000298493"/>
    </source>
</evidence>
<evidence type="ECO:0000256" key="1">
    <source>
        <dbReference type="SAM" id="MobiDB-lite"/>
    </source>
</evidence>
<dbReference type="EMBL" id="SNSC02000003">
    <property type="protein sequence ID" value="TID25612.1"/>
    <property type="molecule type" value="Genomic_DNA"/>
</dbReference>
<dbReference type="SUPFAM" id="SSF48371">
    <property type="entry name" value="ARM repeat"/>
    <property type="match status" value="1"/>
</dbReference>
<keyword evidence="6" id="KW-1185">Reference proteome</keyword>
<dbReference type="Pfam" id="PF16201">
    <property type="entry name" value="NopRA1"/>
    <property type="match status" value="1"/>
</dbReference>
<dbReference type="Pfam" id="PF26140">
    <property type="entry name" value="HEAT_URB1"/>
    <property type="match status" value="1"/>
</dbReference>
<dbReference type="GO" id="GO:0000463">
    <property type="term" value="P:maturation of LSU-rRNA from tricistronic rRNA transcript (SSU-rRNA, 5.8S rRNA, LSU-rRNA)"/>
    <property type="evidence" value="ECO:0007669"/>
    <property type="project" value="TreeGrafter"/>
</dbReference>
<evidence type="ECO:0000259" key="4">
    <source>
        <dbReference type="Pfam" id="PF26140"/>
    </source>
</evidence>